<dbReference type="PANTHER" id="PTHR12868:SF0">
    <property type="entry name" value="NADH DEHYDROGENASE [UBIQUINONE] 1 BETA SUBCOMPLEX SUBUNIT 9"/>
    <property type="match status" value="1"/>
</dbReference>
<evidence type="ECO:0000313" key="18">
    <source>
        <dbReference type="Proteomes" id="UP001152798"/>
    </source>
</evidence>
<organism evidence="17 18">
    <name type="scientific">Nezara viridula</name>
    <name type="common">Southern green stink bug</name>
    <name type="synonym">Cimex viridulus</name>
    <dbReference type="NCBI Taxonomy" id="85310"/>
    <lineage>
        <taxon>Eukaryota</taxon>
        <taxon>Metazoa</taxon>
        <taxon>Ecdysozoa</taxon>
        <taxon>Arthropoda</taxon>
        <taxon>Hexapoda</taxon>
        <taxon>Insecta</taxon>
        <taxon>Pterygota</taxon>
        <taxon>Neoptera</taxon>
        <taxon>Paraneoptera</taxon>
        <taxon>Hemiptera</taxon>
        <taxon>Heteroptera</taxon>
        <taxon>Panheteroptera</taxon>
        <taxon>Pentatomomorpha</taxon>
        <taxon>Pentatomoidea</taxon>
        <taxon>Pentatomidae</taxon>
        <taxon>Pentatominae</taxon>
        <taxon>Nezara</taxon>
    </lineage>
</organism>
<keyword evidence="8" id="KW-0679">Respiratory chain</keyword>
<keyword evidence="12" id="KW-0496">Mitochondrion</keyword>
<proteinExistence type="inferred from homology"/>
<evidence type="ECO:0000256" key="4">
    <source>
        <dbReference type="ARBA" id="ARBA00011790"/>
    </source>
</evidence>
<dbReference type="OrthoDB" id="13598at2759"/>
<evidence type="ECO:0000256" key="2">
    <source>
        <dbReference type="ARBA" id="ARBA00004443"/>
    </source>
</evidence>
<keyword evidence="10" id="KW-0249">Electron transport</keyword>
<feature type="domain" description="Complex 1 LYR protein" evidence="16">
    <location>
        <begin position="14"/>
        <end position="73"/>
    </location>
</feature>
<evidence type="ECO:0000256" key="11">
    <source>
        <dbReference type="ARBA" id="ARBA00022990"/>
    </source>
</evidence>
<dbReference type="GO" id="GO:0006120">
    <property type="term" value="P:mitochondrial electron transport, NADH to ubiquinone"/>
    <property type="evidence" value="ECO:0007669"/>
    <property type="project" value="InterPro"/>
</dbReference>
<evidence type="ECO:0000256" key="13">
    <source>
        <dbReference type="ARBA" id="ARBA00023136"/>
    </source>
</evidence>
<dbReference type="EMBL" id="OV725078">
    <property type="protein sequence ID" value="CAH1394061.1"/>
    <property type="molecule type" value="Genomic_DNA"/>
</dbReference>
<reference evidence="17" key="1">
    <citation type="submission" date="2022-01" db="EMBL/GenBank/DDBJ databases">
        <authorList>
            <person name="King R."/>
        </authorList>
    </citation>
    <scope>NUCLEOTIDE SEQUENCE</scope>
</reference>
<dbReference type="Pfam" id="PF05347">
    <property type="entry name" value="Complex1_LYR"/>
    <property type="match status" value="1"/>
</dbReference>
<evidence type="ECO:0000256" key="12">
    <source>
        <dbReference type="ARBA" id="ARBA00023128"/>
    </source>
</evidence>
<evidence type="ECO:0000256" key="6">
    <source>
        <dbReference type="ARBA" id="ARBA00022448"/>
    </source>
</evidence>
<keyword evidence="11" id="KW-0007">Acetylation</keyword>
<evidence type="ECO:0000256" key="7">
    <source>
        <dbReference type="ARBA" id="ARBA00022553"/>
    </source>
</evidence>
<evidence type="ECO:0000259" key="16">
    <source>
        <dbReference type="Pfam" id="PF05347"/>
    </source>
</evidence>
<keyword evidence="13" id="KW-0472">Membrane</keyword>
<gene>
    <name evidence="17" type="ORF">NEZAVI_LOCUS4619</name>
</gene>
<evidence type="ECO:0000256" key="1">
    <source>
        <dbReference type="ARBA" id="ARBA00002920"/>
    </source>
</evidence>
<dbReference type="Proteomes" id="UP001152798">
    <property type="component" value="Chromosome 2"/>
</dbReference>
<comment type="function">
    <text evidence="1">Accessory subunit of the mitochondrial membrane respiratory chain NADH dehydrogenase (Complex I), that is believed to be not involved in catalysis. Complex I functions in the transfer of electrons from NADH to the respiratory chain. The immediate electron acceptor for the enzyme is believed to be ubiquinone.</text>
</comment>
<dbReference type="PANTHER" id="PTHR12868">
    <property type="entry name" value="NADH-UBIQUINONE OXIDOREDUCTASE B22 SUBUNIT"/>
    <property type="match status" value="1"/>
</dbReference>
<sequence length="145" mass="17910">MASQIPFAVKTHKQKVLSLYKRIIRNLESWYYYRPVFRYQATLMRARFEENKNIKDEVKAAQLVKEAEEELRMKMHYQPKMFPKTIGGNAYDRDPHIPDWVLDYWHPLEKAQFPEYFKRREERKLEYVKMWERQYGPQNHNDNVH</sequence>
<comment type="similarity">
    <text evidence="3">Belongs to the complex I LYR family.</text>
</comment>
<dbReference type="InterPro" id="IPR045292">
    <property type="entry name" value="Complex1_LYR_NDUFB9_LYRM3"/>
</dbReference>
<evidence type="ECO:0000313" key="17">
    <source>
        <dbReference type="EMBL" id="CAH1394061.1"/>
    </source>
</evidence>
<keyword evidence="6" id="KW-0813">Transport</keyword>
<name>A0A9P0E9F2_NEZVI</name>
<dbReference type="GO" id="GO:0005743">
    <property type="term" value="C:mitochondrial inner membrane"/>
    <property type="evidence" value="ECO:0007669"/>
    <property type="project" value="UniProtKB-SubCell"/>
</dbReference>
<dbReference type="AlphaFoldDB" id="A0A9P0E9F2"/>
<keyword evidence="18" id="KW-1185">Reference proteome</keyword>
<evidence type="ECO:0000256" key="10">
    <source>
        <dbReference type="ARBA" id="ARBA00022982"/>
    </source>
</evidence>
<comment type="subcellular location">
    <subcellularLocation>
        <location evidence="2">Mitochondrion inner membrane</location>
        <topology evidence="2">Peripheral membrane protein</topology>
        <orientation evidence="2">Matrix side</orientation>
    </subcellularLocation>
</comment>
<evidence type="ECO:0000256" key="9">
    <source>
        <dbReference type="ARBA" id="ARBA00022792"/>
    </source>
</evidence>
<evidence type="ECO:0000256" key="15">
    <source>
        <dbReference type="ARBA" id="ARBA00032528"/>
    </source>
</evidence>
<dbReference type="CDD" id="cd20263">
    <property type="entry name" value="Complex1_LYR_NDUFB9_LYRM3"/>
    <property type="match status" value="1"/>
</dbReference>
<evidence type="ECO:0000256" key="8">
    <source>
        <dbReference type="ARBA" id="ARBA00022660"/>
    </source>
</evidence>
<accession>A0A9P0E9F2</accession>
<evidence type="ECO:0000256" key="5">
    <source>
        <dbReference type="ARBA" id="ARBA00018684"/>
    </source>
</evidence>
<protein>
    <recommendedName>
        <fullName evidence="5">NADH dehydrogenase [ubiquinone] 1 beta subcomplex subunit 9</fullName>
    </recommendedName>
    <alternativeName>
        <fullName evidence="14">Complex I-B22</fullName>
    </alternativeName>
    <alternativeName>
        <fullName evidence="15">NADH-ubiquinone oxidoreductase B22 subunit</fullName>
    </alternativeName>
</protein>
<dbReference type="InterPro" id="IPR033034">
    <property type="entry name" value="NDUFB9"/>
</dbReference>
<evidence type="ECO:0000256" key="14">
    <source>
        <dbReference type="ARBA" id="ARBA00030192"/>
    </source>
</evidence>
<dbReference type="InterPro" id="IPR008011">
    <property type="entry name" value="Complex1_LYR_dom"/>
</dbReference>
<keyword evidence="7" id="KW-0597">Phosphoprotein</keyword>
<comment type="subunit">
    <text evidence="4">Mammalian complex I is composed of 45 different subunits.</text>
</comment>
<evidence type="ECO:0000256" key="3">
    <source>
        <dbReference type="ARBA" id="ARBA00009508"/>
    </source>
</evidence>
<keyword evidence="9" id="KW-0999">Mitochondrion inner membrane</keyword>